<dbReference type="GO" id="GO:0003677">
    <property type="term" value="F:DNA binding"/>
    <property type="evidence" value="ECO:0007669"/>
    <property type="project" value="UniProtKB-UniRule"/>
</dbReference>
<evidence type="ECO:0000313" key="6">
    <source>
        <dbReference type="EMBL" id="AIC25661.1"/>
    </source>
</evidence>
<dbReference type="SUPFAM" id="SSF48498">
    <property type="entry name" value="Tetracyclin repressor-like, C-terminal domain"/>
    <property type="match status" value="1"/>
</dbReference>
<dbReference type="AlphaFoldDB" id="A0A060I2H8"/>
<dbReference type="SUPFAM" id="SSF46689">
    <property type="entry name" value="Homeodomain-like"/>
    <property type="match status" value="1"/>
</dbReference>
<keyword evidence="3" id="KW-0804">Transcription</keyword>
<dbReference type="Pfam" id="PF00440">
    <property type="entry name" value="TetR_N"/>
    <property type="match status" value="1"/>
</dbReference>
<keyword evidence="1" id="KW-0805">Transcription regulation</keyword>
<dbReference type="OrthoDB" id="9798857at2"/>
<dbReference type="PANTHER" id="PTHR47506">
    <property type="entry name" value="TRANSCRIPTIONAL REGULATORY PROTEIN"/>
    <property type="match status" value="1"/>
</dbReference>
<organism evidence="6 7">
    <name type="scientific">Rhizobium etli bv. mimosae str. IE4771</name>
    <dbReference type="NCBI Taxonomy" id="1432050"/>
    <lineage>
        <taxon>Bacteria</taxon>
        <taxon>Pseudomonadati</taxon>
        <taxon>Pseudomonadota</taxon>
        <taxon>Alphaproteobacteria</taxon>
        <taxon>Hyphomicrobiales</taxon>
        <taxon>Rhizobiaceae</taxon>
        <taxon>Rhizobium/Agrobacterium group</taxon>
        <taxon>Rhizobium</taxon>
    </lineage>
</organism>
<dbReference type="KEGG" id="rei:IE4771_CH00500"/>
<dbReference type="PROSITE" id="PS50977">
    <property type="entry name" value="HTH_TETR_2"/>
    <property type="match status" value="1"/>
</dbReference>
<protein>
    <submittedName>
        <fullName evidence="6">TetR family transcriptional regulator protein</fullName>
    </submittedName>
</protein>
<evidence type="ECO:0000259" key="5">
    <source>
        <dbReference type="PROSITE" id="PS50977"/>
    </source>
</evidence>
<dbReference type="InterPro" id="IPR036271">
    <property type="entry name" value="Tet_transcr_reg_TetR-rel_C_sf"/>
</dbReference>
<dbReference type="InterPro" id="IPR009057">
    <property type="entry name" value="Homeodomain-like_sf"/>
</dbReference>
<evidence type="ECO:0000256" key="4">
    <source>
        <dbReference type="PROSITE-ProRule" id="PRU00335"/>
    </source>
</evidence>
<dbReference type="Proteomes" id="UP000027180">
    <property type="component" value="Chromosome"/>
</dbReference>
<dbReference type="RefSeq" id="WP_038686599.1">
    <property type="nucleotide sequence ID" value="NZ_CP006986.1"/>
</dbReference>
<dbReference type="Gene3D" id="1.10.10.60">
    <property type="entry name" value="Homeodomain-like"/>
    <property type="match status" value="1"/>
</dbReference>
<dbReference type="EMBL" id="CP006986">
    <property type="protein sequence ID" value="AIC25661.1"/>
    <property type="molecule type" value="Genomic_DNA"/>
</dbReference>
<evidence type="ECO:0000256" key="1">
    <source>
        <dbReference type="ARBA" id="ARBA00023015"/>
    </source>
</evidence>
<dbReference type="HOGENOM" id="CLU_069356_28_2_5"/>
<evidence type="ECO:0000313" key="7">
    <source>
        <dbReference type="Proteomes" id="UP000027180"/>
    </source>
</evidence>
<feature type="domain" description="HTH tetR-type" evidence="5">
    <location>
        <begin position="9"/>
        <end position="69"/>
    </location>
</feature>
<gene>
    <name evidence="6" type="ORF">IE4771_CH00500</name>
</gene>
<evidence type="ECO:0000256" key="3">
    <source>
        <dbReference type="ARBA" id="ARBA00023163"/>
    </source>
</evidence>
<reference evidence="6 7" key="1">
    <citation type="submission" date="2013-12" db="EMBL/GenBank/DDBJ databases">
        <title>Complete genome sequence of Rhizobium etli bv. mimosae IE4771.</title>
        <authorList>
            <person name="Bustos P."/>
            <person name="Santamaria R.I."/>
            <person name="Lozano L."/>
            <person name="Ormeno-Orrillo E."/>
            <person name="Rogel M.A."/>
            <person name="Romero D."/>
            <person name="Cevallos M.A."/>
            <person name="Martinez-Romero E."/>
            <person name="Gonzalez V."/>
        </authorList>
    </citation>
    <scope>NUCLEOTIDE SEQUENCE [LARGE SCALE GENOMIC DNA]</scope>
    <source>
        <strain evidence="6 7">IE4771</strain>
    </source>
</reference>
<evidence type="ECO:0000256" key="2">
    <source>
        <dbReference type="ARBA" id="ARBA00023125"/>
    </source>
</evidence>
<dbReference type="PRINTS" id="PR00455">
    <property type="entry name" value="HTHTETR"/>
</dbReference>
<proteinExistence type="predicted"/>
<dbReference type="PANTHER" id="PTHR47506:SF7">
    <property type="entry name" value="TRANSCRIPTIONAL REGULATORY PROTEIN"/>
    <property type="match status" value="1"/>
</dbReference>
<feature type="DNA-binding region" description="H-T-H motif" evidence="4">
    <location>
        <begin position="32"/>
        <end position="51"/>
    </location>
</feature>
<dbReference type="Gene3D" id="1.10.357.10">
    <property type="entry name" value="Tetracycline Repressor, domain 2"/>
    <property type="match status" value="1"/>
</dbReference>
<name>A0A060I2H8_RHIET</name>
<accession>A0A060I2H8</accession>
<dbReference type="InterPro" id="IPR001647">
    <property type="entry name" value="HTH_TetR"/>
</dbReference>
<sequence length="197" mass="21420">MRITKEKKQENYDRIIATASELFRERGFDGVGVAELMERAGLTHGGFYNHFRSKEELIAESTENGLSETLQRYAGHDVLDVMELYLAREHRDGRGQGCTAAALSCDAARQPEETKAVFAAGIDKLVRAVEGGIARHHASGAGGRAQAIAILAQAVGAIVLSRACPDDSPLADELLDACRADCRDAIENRMRERKGHA</sequence>
<keyword evidence="2 4" id="KW-0238">DNA-binding</keyword>